<proteinExistence type="inferred from homology"/>
<dbReference type="AlphaFoldDB" id="A0A0B2W5A5"/>
<comment type="similarity">
    <text evidence="1">Belongs to the TRAPPC13 family.</text>
</comment>
<dbReference type="Pfam" id="PF23647">
    <property type="entry name" value="TRAPPC13_M"/>
    <property type="match status" value="1"/>
</dbReference>
<dbReference type="Pfam" id="PF06159">
    <property type="entry name" value="TRAPPC13_N"/>
    <property type="match status" value="1"/>
</dbReference>
<evidence type="ECO:0000313" key="5">
    <source>
        <dbReference type="EMBL" id="KHN88722.1"/>
    </source>
</evidence>
<protein>
    <submittedName>
        <fullName evidence="5">Putative trafficking protein particle complex subunit 13-like protein</fullName>
    </submittedName>
</protein>
<comment type="caution">
    <text evidence="5">The sequence shown here is derived from an EMBL/GenBank/DDBJ whole genome shotgun (WGS) entry which is preliminary data.</text>
</comment>
<name>A0A0B2W5A5_TOXCA</name>
<organism evidence="5 6">
    <name type="scientific">Toxocara canis</name>
    <name type="common">Canine roundworm</name>
    <dbReference type="NCBI Taxonomy" id="6265"/>
    <lineage>
        <taxon>Eukaryota</taxon>
        <taxon>Metazoa</taxon>
        <taxon>Ecdysozoa</taxon>
        <taxon>Nematoda</taxon>
        <taxon>Chromadorea</taxon>
        <taxon>Rhabditida</taxon>
        <taxon>Spirurina</taxon>
        <taxon>Ascaridomorpha</taxon>
        <taxon>Ascaridoidea</taxon>
        <taxon>Toxocaridae</taxon>
        <taxon>Toxocara</taxon>
    </lineage>
</organism>
<dbReference type="InterPro" id="IPR055428">
    <property type="entry name" value="TRAPPC13_C"/>
</dbReference>
<feature type="domain" description="Trafficking protein particle complex subunit 13 C-terminal" evidence="3">
    <location>
        <begin position="224"/>
        <end position="320"/>
    </location>
</feature>
<feature type="domain" description="Trafficking protein particle complex subunit 13 N-terminal" evidence="2">
    <location>
        <begin position="16"/>
        <end position="84"/>
    </location>
</feature>
<dbReference type="PANTHER" id="PTHR13134">
    <property type="entry name" value="TRAFFICKING PROTEIN PARTICLE COMPLEX SUBUNIT 13"/>
    <property type="match status" value="1"/>
</dbReference>
<evidence type="ECO:0000256" key="1">
    <source>
        <dbReference type="ARBA" id="ARBA00010785"/>
    </source>
</evidence>
<dbReference type="InterPro" id="IPR055429">
    <property type="entry name" value="TRAPPC13_M"/>
</dbReference>
<reference evidence="5 6" key="1">
    <citation type="submission" date="2014-11" db="EMBL/GenBank/DDBJ databases">
        <title>Genetic blueprint of the zoonotic pathogen Toxocara canis.</title>
        <authorList>
            <person name="Zhu X.-Q."/>
            <person name="Korhonen P.K."/>
            <person name="Cai H."/>
            <person name="Young N.D."/>
            <person name="Nejsum P."/>
            <person name="von Samson-Himmelstjerna G."/>
            <person name="Boag P.R."/>
            <person name="Tan P."/>
            <person name="Li Q."/>
            <person name="Min J."/>
            <person name="Yang Y."/>
            <person name="Wang X."/>
            <person name="Fang X."/>
            <person name="Hall R.S."/>
            <person name="Hofmann A."/>
            <person name="Sternberg P.W."/>
            <person name="Jex A.R."/>
            <person name="Gasser R.B."/>
        </authorList>
    </citation>
    <scope>NUCLEOTIDE SEQUENCE [LARGE SCALE GENOMIC DNA]</scope>
    <source>
        <strain evidence="5">PN_DK_2014</strain>
    </source>
</reference>
<evidence type="ECO:0000259" key="2">
    <source>
        <dbReference type="Pfam" id="PF06159"/>
    </source>
</evidence>
<dbReference type="Pfam" id="PF23643">
    <property type="entry name" value="TRAPPC13_C"/>
    <property type="match status" value="1"/>
</dbReference>
<dbReference type="OrthoDB" id="10250284at2759"/>
<dbReference type="InterPro" id="IPR010378">
    <property type="entry name" value="TRAPPC13"/>
</dbReference>
<dbReference type="STRING" id="6265.A0A0B2W5A5"/>
<sequence length="321" mass="36226">MEEGCYPVLLEEDCWTDLQTTNQRVALHSKLQDANATLQPGQLLGEVISHEIKEVGQHILVCAVTYKTPTDEKMYFRKFFKFPVTKPIDVRTKFYNAEVGLFNNDVYLEAQIQNTSATPMILEKVVLEPSDFYTSTEISPPLVPAENGKKLFYLNPKDIRQYLYCLRPKTADYSLNYYRGGTSIGKLDMVWRTNMGERGRLQTSALQRMAPGYGDLRLTIEKVPATAKVRQTFEVICRLHNCSDRSLDLVLTLDGSLQPALVLCSTSGVQLGQLPPNSTVDFTLELLPVTPGLQSISGIRVNDTFLKRTYEHDDIAQVFVT</sequence>
<dbReference type="InterPro" id="IPR055427">
    <property type="entry name" value="TRAPPC13_N"/>
</dbReference>
<feature type="domain" description="Trafficking protein particle complex subunit 13 middle" evidence="4">
    <location>
        <begin position="88"/>
        <end position="211"/>
    </location>
</feature>
<accession>A0A0B2W5A5</accession>
<dbReference type="Proteomes" id="UP000031036">
    <property type="component" value="Unassembled WGS sequence"/>
</dbReference>
<keyword evidence="6" id="KW-1185">Reference proteome</keyword>
<evidence type="ECO:0000259" key="4">
    <source>
        <dbReference type="Pfam" id="PF23647"/>
    </source>
</evidence>
<dbReference type="GO" id="GO:1990072">
    <property type="term" value="C:TRAPPIII protein complex"/>
    <property type="evidence" value="ECO:0007669"/>
    <property type="project" value="TreeGrafter"/>
</dbReference>
<dbReference type="OMA" id="YLCVHNG"/>
<evidence type="ECO:0000259" key="3">
    <source>
        <dbReference type="Pfam" id="PF23643"/>
    </source>
</evidence>
<gene>
    <name evidence="5" type="primary">C56C10.7</name>
    <name evidence="5" type="ORF">Tcan_11559</name>
</gene>
<dbReference type="EMBL" id="JPKZ01000189">
    <property type="protein sequence ID" value="KHN88722.1"/>
    <property type="molecule type" value="Genomic_DNA"/>
</dbReference>
<dbReference type="PANTHER" id="PTHR13134:SF3">
    <property type="entry name" value="TRAFFICKING PROTEIN PARTICLE COMPLEX SUBUNIT 13"/>
    <property type="match status" value="1"/>
</dbReference>
<evidence type="ECO:0000313" key="6">
    <source>
        <dbReference type="Proteomes" id="UP000031036"/>
    </source>
</evidence>